<reference evidence="6" key="1">
    <citation type="journal article" date="2019" name="Plant J.">
        <title>Chlorella vulgaris genome assembly and annotation reveals the molecular basis for metabolic acclimation to high light conditions.</title>
        <authorList>
            <person name="Cecchin M."/>
            <person name="Marcolungo L."/>
            <person name="Rossato M."/>
            <person name="Girolomoni L."/>
            <person name="Cosentino E."/>
            <person name="Cuine S."/>
            <person name="Li-Beisson Y."/>
            <person name="Delledonne M."/>
            <person name="Ballottari M."/>
        </authorList>
    </citation>
    <scope>NUCLEOTIDE SEQUENCE</scope>
    <source>
        <strain evidence="6">211/11P</strain>
    </source>
</reference>
<dbReference type="Gene3D" id="3.90.1420.10">
    <property type="entry name" value="Rubisco LSMT, substrate-binding domain"/>
    <property type="match status" value="1"/>
</dbReference>
<dbReference type="GO" id="GO:0032259">
    <property type="term" value="P:methylation"/>
    <property type="evidence" value="ECO:0007669"/>
    <property type="project" value="UniProtKB-KW"/>
</dbReference>
<keyword evidence="1" id="KW-0489">Methyltransferase</keyword>
<reference evidence="6" key="2">
    <citation type="submission" date="2020-11" db="EMBL/GenBank/DDBJ databases">
        <authorList>
            <person name="Cecchin M."/>
            <person name="Marcolungo L."/>
            <person name="Rossato M."/>
            <person name="Girolomoni L."/>
            <person name="Cosentino E."/>
            <person name="Cuine S."/>
            <person name="Li-Beisson Y."/>
            <person name="Delledonne M."/>
            <person name="Ballottari M."/>
        </authorList>
    </citation>
    <scope>NUCLEOTIDE SEQUENCE</scope>
    <source>
        <strain evidence="6">211/11P</strain>
        <tissue evidence="6">Whole cell</tissue>
    </source>
</reference>
<dbReference type="InterPro" id="IPR015353">
    <property type="entry name" value="Rubisco_LSMT_subst-bd"/>
</dbReference>
<dbReference type="EMBL" id="SIDB01000010">
    <property type="protein sequence ID" value="KAI3427126.1"/>
    <property type="molecule type" value="Genomic_DNA"/>
</dbReference>
<dbReference type="SUPFAM" id="SSF82199">
    <property type="entry name" value="SET domain"/>
    <property type="match status" value="1"/>
</dbReference>
<dbReference type="Pfam" id="PF09273">
    <property type="entry name" value="Rubis-subs-bind"/>
    <property type="match status" value="1"/>
</dbReference>
<evidence type="ECO:0000313" key="6">
    <source>
        <dbReference type="EMBL" id="KAI3427126.1"/>
    </source>
</evidence>
<dbReference type="InterPro" id="IPR036464">
    <property type="entry name" value="Rubisco_LSMT_subst-bd_sf"/>
</dbReference>
<evidence type="ECO:0000313" key="7">
    <source>
        <dbReference type="Proteomes" id="UP001055712"/>
    </source>
</evidence>
<keyword evidence="7" id="KW-1185">Reference proteome</keyword>
<gene>
    <name evidence="6" type="ORF">D9Q98_007063</name>
</gene>
<dbReference type="CDD" id="cd19179">
    <property type="entry name" value="SET_RBCMT"/>
    <property type="match status" value="1"/>
</dbReference>
<evidence type="ECO:0000256" key="4">
    <source>
        <dbReference type="SAM" id="MobiDB-lite"/>
    </source>
</evidence>
<evidence type="ECO:0000256" key="1">
    <source>
        <dbReference type="ARBA" id="ARBA00022603"/>
    </source>
</evidence>
<dbReference type="OrthoDB" id="441812at2759"/>
<dbReference type="PANTHER" id="PTHR13271">
    <property type="entry name" value="UNCHARACTERIZED PUTATIVE METHYLTRANSFERASE"/>
    <property type="match status" value="1"/>
</dbReference>
<keyword evidence="2" id="KW-0808">Transferase</keyword>
<dbReference type="AlphaFoldDB" id="A0A9D4TJJ2"/>
<evidence type="ECO:0000259" key="5">
    <source>
        <dbReference type="Pfam" id="PF09273"/>
    </source>
</evidence>
<dbReference type="InterPro" id="IPR046341">
    <property type="entry name" value="SET_dom_sf"/>
</dbReference>
<protein>
    <recommendedName>
        <fullName evidence="5">Rubisco LSMT substrate-binding domain-containing protein</fullName>
    </recommendedName>
</protein>
<comment type="caution">
    <text evidence="6">The sequence shown here is derived from an EMBL/GenBank/DDBJ whole genome shotgun (WGS) entry which is preliminary data.</text>
</comment>
<feature type="domain" description="Rubisco LSMT substrate-binding" evidence="5">
    <location>
        <begin position="317"/>
        <end position="444"/>
    </location>
</feature>
<feature type="region of interest" description="Disordered" evidence="4">
    <location>
        <begin position="1"/>
        <end position="23"/>
    </location>
</feature>
<dbReference type="Proteomes" id="UP001055712">
    <property type="component" value="Unassembled WGS sequence"/>
</dbReference>
<dbReference type="InterPro" id="IPR050600">
    <property type="entry name" value="SETD3_SETD6_MTase"/>
</dbReference>
<keyword evidence="3" id="KW-0949">S-adenosyl-L-methionine</keyword>
<organism evidence="6 7">
    <name type="scientific">Chlorella vulgaris</name>
    <name type="common">Green alga</name>
    <dbReference type="NCBI Taxonomy" id="3077"/>
    <lineage>
        <taxon>Eukaryota</taxon>
        <taxon>Viridiplantae</taxon>
        <taxon>Chlorophyta</taxon>
        <taxon>core chlorophytes</taxon>
        <taxon>Trebouxiophyceae</taxon>
        <taxon>Chlorellales</taxon>
        <taxon>Chlorellaceae</taxon>
        <taxon>Chlorella clade</taxon>
        <taxon>Chlorella</taxon>
    </lineage>
</organism>
<evidence type="ECO:0000256" key="2">
    <source>
        <dbReference type="ARBA" id="ARBA00022679"/>
    </source>
</evidence>
<name>A0A9D4TJJ2_CHLVU</name>
<sequence>MQVLAAAHGSRTHWPSSGKPRTACRLSHNGRRTLQAARQPLRCTAAAAAQQEAGVAALLAAAGVDIGKLAVAGSPGGLVTTRAVSKGEQLFAVPEAAWITAQTAQASPEIGSYLVGLEPWLAIALFLLHERSKGGASRWAAYVASLPADSGSPVQWGEADLAELQGSQLLGSVQGYQAYFKQRYEALQAELFGPNAAVFDPAVFTFDAFLWAACTVRARSHSPLEGANIALVPLADTTQHQRSSSSSGWKLKQVGGLFGAGSSRALVMEASAAMAAGAPVAMDYGPDKSDGQVLLDRGVLDPIVNQPSYALTLELSKEDSNYDDKADVLELNEVAESSEYVLRADQAPDSRMLPLLRLLNLSGADAFLLESIFRNEVWEHMQLPVSEENERCCYQQLIDGCTAALAGYPTSIDEDLALLNGGALEAGSRRQSAVRVRLGEKEALDETQRFFEDRIDRLQNMEYYAERRLKRLGLLDDSGGSTWDGFFEDGIA</sequence>
<evidence type="ECO:0000256" key="3">
    <source>
        <dbReference type="ARBA" id="ARBA00022691"/>
    </source>
</evidence>
<accession>A0A9D4TJJ2</accession>
<proteinExistence type="predicted"/>
<dbReference type="InterPro" id="IPR044431">
    <property type="entry name" value="SET_RBCMT"/>
</dbReference>
<dbReference type="Gene3D" id="3.90.1410.10">
    <property type="entry name" value="set domain protein methyltransferase, domain 1"/>
    <property type="match status" value="1"/>
</dbReference>
<dbReference type="GO" id="GO:0016279">
    <property type="term" value="F:protein-lysine N-methyltransferase activity"/>
    <property type="evidence" value="ECO:0007669"/>
    <property type="project" value="InterPro"/>
</dbReference>
<dbReference type="SUPFAM" id="SSF81822">
    <property type="entry name" value="RuBisCo LSMT C-terminal, substrate-binding domain"/>
    <property type="match status" value="1"/>
</dbReference>